<sequence length="380" mass="44535">MLLFVADGLSISYNESIIYFNDNSWLHSLIHFSTSIFGQNGIALRLPFILFYISSVILLYILTKDYFVKQSDRFGSILVFMLLPGVNSAALLVSEAMIVILLTLVYLYLFQKTKTINYWFLFISLFVDNSFAIMYLALFFYSLKKRDNTLLVISLLLFGISMQIYGFDSGGHPEGYFIDTFAVYSSIMSPIVFLLFIYTLYRKSSKNKGAKDLFWYISFTAFVFSLLLSLRQKIYISDFAPYIIIATPLMIKSFMHSYRVRLPQFRQKHYLIATFASFTLILNFLVFIINKPLYLILPDPNKHFANNYHVVKELAYNLKKNKINNIVCEDKKLQLRLKFYGIIEGRKYYLTTKPDHTAYNILPIKYYDKTIKRFFIKPLK</sequence>
<evidence type="ECO:0000313" key="2">
    <source>
        <dbReference type="EMBL" id="VAY88244.1"/>
    </source>
</evidence>
<feature type="transmembrane region" description="Helical" evidence="1">
    <location>
        <begin position="239"/>
        <end position="258"/>
    </location>
</feature>
<dbReference type="AlphaFoldDB" id="A0A3B1EAB9"/>
<gene>
    <name evidence="2" type="ORF">MNB_ARC-1_1153</name>
</gene>
<keyword evidence="1" id="KW-0472">Membrane</keyword>
<feature type="transmembrane region" description="Helical" evidence="1">
    <location>
        <begin position="42"/>
        <end position="62"/>
    </location>
</feature>
<proteinExistence type="predicted"/>
<feature type="transmembrane region" description="Helical" evidence="1">
    <location>
        <begin position="119"/>
        <end position="141"/>
    </location>
</feature>
<feature type="transmembrane region" description="Helical" evidence="1">
    <location>
        <begin position="270"/>
        <end position="289"/>
    </location>
</feature>
<evidence type="ECO:0000256" key="1">
    <source>
        <dbReference type="SAM" id="Phobius"/>
    </source>
</evidence>
<accession>A0A3B1EAB9</accession>
<feature type="transmembrane region" description="Helical" evidence="1">
    <location>
        <begin position="181"/>
        <end position="201"/>
    </location>
</feature>
<feature type="transmembrane region" description="Helical" evidence="1">
    <location>
        <begin position="74"/>
        <end position="107"/>
    </location>
</feature>
<dbReference type="EMBL" id="UOYO01000048">
    <property type="protein sequence ID" value="VAY88244.1"/>
    <property type="molecule type" value="Genomic_DNA"/>
</dbReference>
<feature type="transmembrane region" description="Helical" evidence="1">
    <location>
        <begin position="148"/>
        <end position="166"/>
    </location>
</feature>
<protein>
    <submittedName>
        <fullName evidence="2">Arginine/ornithine antiporter ArcD</fullName>
    </submittedName>
</protein>
<organism evidence="2">
    <name type="scientific">hydrothermal vent metagenome</name>
    <dbReference type="NCBI Taxonomy" id="652676"/>
    <lineage>
        <taxon>unclassified sequences</taxon>
        <taxon>metagenomes</taxon>
        <taxon>ecological metagenomes</taxon>
    </lineage>
</organism>
<name>A0A3B1EAB9_9ZZZZ</name>
<reference evidence="2" key="1">
    <citation type="submission" date="2018-10" db="EMBL/GenBank/DDBJ databases">
        <authorList>
            <person name="Aoki K."/>
        </authorList>
    </citation>
    <scope>NUCLEOTIDE SEQUENCE</scope>
</reference>
<feature type="transmembrane region" description="Helical" evidence="1">
    <location>
        <begin position="213"/>
        <end position="233"/>
    </location>
</feature>
<keyword evidence="1" id="KW-1133">Transmembrane helix</keyword>
<keyword evidence="1" id="KW-0812">Transmembrane</keyword>